<accession>A0AAU0F5Z7</accession>
<dbReference type="EMBL" id="CP136427">
    <property type="protein sequence ID" value="WOC53084.1"/>
    <property type="molecule type" value="Genomic_DNA"/>
</dbReference>
<dbReference type="RefSeq" id="WP_327985405.1">
    <property type="nucleotide sequence ID" value="NZ_CP136427.1"/>
</dbReference>
<sequence length="82" mass="9968">MIRLRRIKHNKRRKGINSILVAIDHWNTKQIEITLYTKNMVFKNNYFDYIPKLHQHLLYRNGTMKEKRKVFSEQINSILGNP</sequence>
<protein>
    <submittedName>
        <fullName evidence="1">Uncharacterized protein</fullName>
    </submittedName>
</protein>
<name>A0AAU0F5Z7_9FLAO</name>
<gene>
    <name evidence="1" type="ORF">BPO_p0001</name>
</gene>
<keyword evidence="2" id="KW-1185">Reference proteome</keyword>
<dbReference type="KEGG" id="bpor:BPO_p0001"/>
<evidence type="ECO:0000313" key="2">
    <source>
        <dbReference type="Proteomes" id="UP001432059"/>
    </source>
</evidence>
<keyword evidence="1" id="KW-0614">Plasmid</keyword>
<reference evidence="1" key="1">
    <citation type="submission" date="2023-10" db="EMBL/GenBank/DDBJ databases">
        <title>Characterization and whole genome sequencing of a novel strain of Bergeyella porcorum QD2021 isolated from pig.</title>
        <authorList>
            <person name="Liu G."/>
            <person name="Chen C."/>
            <person name="Han X."/>
        </authorList>
    </citation>
    <scope>NUCLEOTIDE SEQUENCE</scope>
    <source>
        <strain evidence="1">QD2021</strain>
        <plasmid evidence="1">pQD2021</plasmid>
    </source>
</reference>
<evidence type="ECO:0000313" key="1">
    <source>
        <dbReference type="EMBL" id="WOC53084.1"/>
    </source>
</evidence>
<geneLocation type="plasmid" evidence="1 2">
    <name>pQD2021</name>
</geneLocation>
<dbReference type="AlphaFoldDB" id="A0AAU0F5Z7"/>
<dbReference type="Proteomes" id="UP001432059">
    <property type="component" value="Plasmid pQD2021"/>
</dbReference>
<organism evidence="1 2">
    <name type="scientific">Bergeyella porcorum</name>
    <dbReference type="NCBI Taxonomy" id="1735111"/>
    <lineage>
        <taxon>Bacteria</taxon>
        <taxon>Pseudomonadati</taxon>
        <taxon>Bacteroidota</taxon>
        <taxon>Flavobacteriia</taxon>
        <taxon>Flavobacteriales</taxon>
        <taxon>Weeksellaceae</taxon>
        <taxon>Bergeyella</taxon>
    </lineage>
</organism>
<proteinExistence type="predicted"/>